<evidence type="ECO:0000313" key="4">
    <source>
        <dbReference type="Proteomes" id="UP000006352"/>
    </source>
</evidence>
<evidence type="ECO:0000313" key="3">
    <source>
        <dbReference type="EMBL" id="CCL99408.1"/>
    </source>
</evidence>
<feature type="domain" description="AAA+ ATPase" evidence="2">
    <location>
        <begin position="234"/>
        <end position="360"/>
    </location>
</feature>
<feature type="region of interest" description="Disordered" evidence="1">
    <location>
        <begin position="522"/>
        <end position="550"/>
    </location>
</feature>
<dbReference type="SMART" id="SM00382">
    <property type="entry name" value="AAA"/>
    <property type="match status" value="1"/>
</dbReference>
<dbReference type="PANTHER" id="PTHR23077:SF132">
    <property type="entry name" value="ATP-DEPENDENT ZN PROTEASE"/>
    <property type="match status" value="1"/>
</dbReference>
<dbReference type="OrthoDB" id="2115716at2759"/>
<dbReference type="HOGENOM" id="CLU_025506_0_0_1"/>
<dbReference type="SUPFAM" id="SSF52540">
    <property type="entry name" value="P-loop containing nucleoside triphosphate hydrolases"/>
    <property type="match status" value="1"/>
</dbReference>
<dbReference type="Proteomes" id="UP000006352">
    <property type="component" value="Unassembled WGS sequence"/>
</dbReference>
<organism evidence="3 4">
    <name type="scientific">Fibroporia radiculosa</name>
    <dbReference type="NCBI Taxonomy" id="599839"/>
    <lineage>
        <taxon>Eukaryota</taxon>
        <taxon>Fungi</taxon>
        <taxon>Dikarya</taxon>
        <taxon>Basidiomycota</taxon>
        <taxon>Agaricomycotina</taxon>
        <taxon>Agaricomycetes</taxon>
        <taxon>Polyporales</taxon>
        <taxon>Fibroporiaceae</taxon>
        <taxon>Fibroporia</taxon>
    </lineage>
</organism>
<dbReference type="Gene3D" id="3.40.50.300">
    <property type="entry name" value="P-loop containing nucleotide triphosphate hydrolases"/>
    <property type="match status" value="1"/>
</dbReference>
<dbReference type="STRING" id="599839.J4G0Z4"/>
<dbReference type="GO" id="GO:1990275">
    <property type="term" value="F:preribosome binding"/>
    <property type="evidence" value="ECO:0007669"/>
    <property type="project" value="TreeGrafter"/>
</dbReference>
<dbReference type="GO" id="GO:0016887">
    <property type="term" value="F:ATP hydrolysis activity"/>
    <property type="evidence" value="ECO:0007669"/>
    <property type="project" value="InterPro"/>
</dbReference>
<gene>
    <name evidence="3" type="ORF">FIBRA_01426</name>
</gene>
<keyword evidence="4" id="KW-1185">Reference proteome</keyword>
<feature type="compositionally biased region" description="Basic and acidic residues" evidence="1">
    <location>
        <begin position="460"/>
        <end position="479"/>
    </location>
</feature>
<name>J4G0Z4_9APHY</name>
<dbReference type="InterPro" id="IPR027417">
    <property type="entry name" value="P-loop_NTPase"/>
</dbReference>
<evidence type="ECO:0000259" key="2">
    <source>
        <dbReference type="SMART" id="SM00382"/>
    </source>
</evidence>
<evidence type="ECO:0000256" key="1">
    <source>
        <dbReference type="SAM" id="MobiDB-lite"/>
    </source>
</evidence>
<dbReference type="Pfam" id="PF00004">
    <property type="entry name" value="AAA"/>
    <property type="match status" value="1"/>
</dbReference>
<dbReference type="GO" id="GO:0005634">
    <property type="term" value="C:nucleus"/>
    <property type="evidence" value="ECO:0007669"/>
    <property type="project" value="TreeGrafter"/>
</dbReference>
<dbReference type="EMBL" id="HE796932">
    <property type="protein sequence ID" value="CCL99408.1"/>
    <property type="molecule type" value="Genomic_DNA"/>
</dbReference>
<proteinExistence type="predicted"/>
<accession>J4G0Z4</accession>
<reference evidence="3 4" key="1">
    <citation type="journal article" date="2012" name="Appl. Environ. Microbiol.">
        <title>Short-read sequencing for genomic analysis of the brown rot fungus Fibroporia radiculosa.</title>
        <authorList>
            <person name="Tang J.D."/>
            <person name="Perkins A.D."/>
            <person name="Sonstegard T.S."/>
            <person name="Schroeder S.G."/>
            <person name="Burgess S.C."/>
            <person name="Diehl S.V."/>
        </authorList>
    </citation>
    <scope>NUCLEOTIDE SEQUENCE [LARGE SCALE GENOMIC DNA]</scope>
    <source>
        <strain evidence="3 4">TFFH 294</strain>
    </source>
</reference>
<dbReference type="GO" id="GO:0042254">
    <property type="term" value="P:ribosome biogenesis"/>
    <property type="evidence" value="ECO:0007669"/>
    <property type="project" value="TreeGrafter"/>
</dbReference>
<dbReference type="InterPro" id="IPR050168">
    <property type="entry name" value="AAA_ATPase_domain"/>
</dbReference>
<dbReference type="PANTHER" id="PTHR23077">
    <property type="entry name" value="AAA-FAMILY ATPASE"/>
    <property type="match status" value="1"/>
</dbReference>
<dbReference type="InterPro" id="IPR003959">
    <property type="entry name" value="ATPase_AAA_core"/>
</dbReference>
<protein>
    <recommendedName>
        <fullName evidence="2">AAA+ ATPase domain-containing protein</fullName>
    </recommendedName>
</protein>
<dbReference type="AlphaFoldDB" id="J4G0Z4"/>
<dbReference type="CDD" id="cd19481">
    <property type="entry name" value="RecA-like_protease"/>
    <property type="match status" value="1"/>
</dbReference>
<dbReference type="InterPro" id="IPR003593">
    <property type="entry name" value="AAA+_ATPase"/>
</dbReference>
<dbReference type="RefSeq" id="XP_012178691.1">
    <property type="nucleotide sequence ID" value="XM_012323301.1"/>
</dbReference>
<sequence>MAQSSASEAPANLAEIEDAFVNVTFDEEANSGDPFYDPWVDQASAKFEGPATYGARALRRLYPNHSIVLFKDAPDVDILGFPFISKTANSPDDFINSLHFVPPARRMGQALGSFSNDIKFGSYRIKWGNAEFILYAVQYPRYITEVQQHYLLFEGPEKRSHELLLAAAAWKNQLHEEILVYNRTWSKDHALWEEVQKANWDDIILKPKFKKSMKKDVFGFFQSEKLFQSLSIPWKRGMILLGPPGNGKTITVKAIMKDCYAKGFAPLYVKSLKSSNGGELAIANVFRKAREMAPCVLVFEDLDSLITDENRSFFLNQLDGLEGNDGLLVIGSTNHFERLDPALSGRPSRFDRKHRFDDPDREERTMYARYWQNKLKSNKSVDFPNGLVEEIAASTDKFSFAYLKEAFVSTLVLLADADDGGESDDDIEIDDGYSCSYDYANAKATFSSLMREQIRTLRTQLEKDAGVQSKPDKDARSPSDPEGPPVIPRRLISRSIHPINHPSPSLVASEIDAWRTGARLALRSKRATTTTNAPDSGKLGRSGRPEWLLE</sequence>
<feature type="region of interest" description="Disordered" evidence="1">
    <location>
        <begin position="460"/>
        <end position="488"/>
    </location>
</feature>
<dbReference type="GO" id="GO:0003723">
    <property type="term" value="F:RNA binding"/>
    <property type="evidence" value="ECO:0007669"/>
    <property type="project" value="TreeGrafter"/>
</dbReference>
<dbReference type="InParanoid" id="J4G0Z4"/>
<dbReference type="GO" id="GO:0005524">
    <property type="term" value="F:ATP binding"/>
    <property type="evidence" value="ECO:0007669"/>
    <property type="project" value="InterPro"/>
</dbReference>
<dbReference type="GeneID" id="24094319"/>